<evidence type="ECO:0000313" key="3">
    <source>
        <dbReference type="Proteomes" id="UP000185696"/>
    </source>
</evidence>
<dbReference type="AlphaFoldDB" id="A0A7Z0WDA3"/>
<dbReference type="PANTHER" id="PTHR43157">
    <property type="entry name" value="PHOSPHATIDYLINOSITOL-GLYCAN BIOSYNTHESIS CLASS F PROTEIN-RELATED"/>
    <property type="match status" value="1"/>
</dbReference>
<dbReference type="InterPro" id="IPR036291">
    <property type="entry name" value="NAD(P)-bd_dom_sf"/>
</dbReference>
<dbReference type="InterPro" id="IPR002347">
    <property type="entry name" value="SDR_fam"/>
</dbReference>
<dbReference type="RefSeq" id="WP_075138244.1">
    <property type="nucleotide sequence ID" value="NZ_MSIF01000039.1"/>
</dbReference>
<keyword evidence="1" id="KW-0560">Oxidoreductase</keyword>
<sequence length="304" mass="33416">MVTTPLVVAITGANSGIGLRAAERLAVDGHRVYAICRTPERGQAALARINSRARTPARLVLADLAEPASIDSAVNHLQGEVDHLDVLINNAAVFDQTIRTPQVTAAGHELFWSTNHLGPFRLTAGLSHLLVNAPRPRLISVASKGLLTMPRIKIRFDELDDLSWYSPTRAYYHAKLAQIMVSHQLALRTVGELDVACVRVPAVRLDADRIAALPPLLRLMYVPKNRMAAPPERLADTYRSLATRQTTWTAHATSTGGARGELRGIYLDEHERPVTAPAFAYDAQARQRLWDLSQHATGSPTWAW</sequence>
<keyword evidence="3" id="KW-1185">Reference proteome</keyword>
<protein>
    <submittedName>
        <fullName evidence="2">Short-chain dehydrogenase</fullName>
    </submittedName>
</protein>
<dbReference type="GO" id="GO:0016491">
    <property type="term" value="F:oxidoreductase activity"/>
    <property type="evidence" value="ECO:0007669"/>
    <property type="project" value="UniProtKB-KW"/>
</dbReference>
<comment type="caution">
    <text evidence="2">The sequence shown here is derived from an EMBL/GenBank/DDBJ whole genome shotgun (WGS) entry which is preliminary data.</text>
</comment>
<reference evidence="2 3" key="1">
    <citation type="submission" date="2016-12" db="EMBL/GenBank/DDBJ databases">
        <title>The draft genome sequence of Actinophytocola xinjiangensis.</title>
        <authorList>
            <person name="Wang W."/>
            <person name="Yuan L."/>
        </authorList>
    </citation>
    <scope>NUCLEOTIDE SEQUENCE [LARGE SCALE GENOMIC DNA]</scope>
    <source>
        <strain evidence="2 3">CGMCC 4.4663</strain>
    </source>
</reference>
<dbReference type="OrthoDB" id="4577644at2"/>
<dbReference type="PANTHER" id="PTHR43157:SF31">
    <property type="entry name" value="PHOSPHATIDYLINOSITOL-GLYCAN BIOSYNTHESIS CLASS F PROTEIN"/>
    <property type="match status" value="1"/>
</dbReference>
<dbReference type="Proteomes" id="UP000185696">
    <property type="component" value="Unassembled WGS sequence"/>
</dbReference>
<accession>A0A7Z0WDA3</accession>
<organism evidence="2 3">
    <name type="scientific">Actinophytocola xinjiangensis</name>
    <dbReference type="NCBI Taxonomy" id="485602"/>
    <lineage>
        <taxon>Bacteria</taxon>
        <taxon>Bacillati</taxon>
        <taxon>Actinomycetota</taxon>
        <taxon>Actinomycetes</taxon>
        <taxon>Pseudonocardiales</taxon>
        <taxon>Pseudonocardiaceae</taxon>
    </lineage>
</organism>
<dbReference type="Gene3D" id="3.40.50.720">
    <property type="entry name" value="NAD(P)-binding Rossmann-like Domain"/>
    <property type="match status" value="1"/>
</dbReference>
<dbReference type="SUPFAM" id="SSF51735">
    <property type="entry name" value="NAD(P)-binding Rossmann-fold domains"/>
    <property type="match status" value="1"/>
</dbReference>
<dbReference type="EMBL" id="MSIF01000039">
    <property type="protein sequence ID" value="OLF04731.1"/>
    <property type="molecule type" value="Genomic_DNA"/>
</dbReference>
<evidence type="ECO:0000256" key="1">
    <source>
        <dbReference type="ARBA" id="ARBA00023002"/>
    </source>
</evidence>
<evidence type="ECO:0000313" key="2">
    <source>
        <dbReference type="EMBL" id="OLF04731.1"/>
    </source>
</evidence>
<dbReference type="PRINTS" id="PR00081">
    <property type="entry name" value="GDHRDH"/>
</dbReference>
<dbReference type="Pfam" id="PF00106">
    <property type="entry name" value="adh_short"/>
    <property type="match status" value="1"/>
</dbReference>
<gene>
    <name evidence="2" type="ORF">BLA60_39635</name>
</gene>
<proteinExistence type="predicted"/>
<name>A0A7Z0WDA3_9PSEU</name>